<feature type="domain" description="PNPLA" evidence="2">
    <location>
        <begin position="39"/>
        <end position="90"/>
    </location>
</feature>
<evidence type="ECO:0000259" key="2">
    <source>
        <dbReference type="Pfam" id="PF01734"/>
    </source>
</evidence>
<gene>
    <name evidence="3" type="ORF">BCL69_11001</name>
</gene>
<dbReference type="InterPro" id="IPR002641">
    <property type="entry name" value="PNPLA_dom"/>
</dbReference>
<dbReference type="RefSeq" id="WP_187426937.1">
    <property type="nucleotide sequence ID" value="NZ_VNHT01000100.1"/>
</dbReference>
<dbReference type="Pfam" id="PF01734">
    <property type="entry name" value="Patatin"/>
    <property type="match status" value="1"/>
</dbReference>
<proteinExistence type="predicted"/>
<dbReference type="GO" id="GO:0006629">
    <property type="term" value="P:lipid metabolic process"/>
    <property type="evidence" value="ECO:0007669"/>
    <property type="project" value="UniProtKB-KW"/>
</dbReference>
<dbReference type="EMBL" id="VNHT01000100">
    <property type="protein sequence ID" value="TYP72980.1"/>
    <property type="molecule type" value="Genomic_DNA"/>
</dbReference>
<accession>A0A5D3Y6R9</accession>
<evidence type="ECO:0000256" key="1">
    <source>
        <dbReference type="ARBA" id="ARBA00023098"/>
    </source>
</evidence>
<protein>
    <submittedName>
        <fullName evidence="3">NTE family protein</fullName>
    </submittedName>
</protein>
<keyword evidence="1" id="KW-0443">Lipid metabolism</keyword>
<comment type="caution">
    <text evidence="3">The sequence shown here is derived from an EMBL/GenBank/DDBJ whole genome shotgun (WGS) entry which is preliminary data.</text>
</comment>
<reference evidence="3 4" key="1">
    <citation type="submission" date="2019-07" db="EMBL/GenBank/DDBJ databases">
        <title>Active sludge and wastewater microbial communities from Klosterneuburg, Austria.</title>
        <authorList>
            <person name="Wagner M."/>
        </authorList>
    </citation>
    <scope>NUCLEOTIDE SEQUENCE [LARGE SCALE GENOMIC DNA]</scope>
    <source>
        <strain evidence="3 4">Nm2</strain>
    </source>
</reference>
<dbReference type="Gene3D" id="3.40.1090.10">
    <property type="entry name" value="Cytosolic phospholipase A2 catalytic domain"/>
    <property type="match status" value="1"/>
</dbReference>
<dbReference type="InterPro" id="IPR016035">
    <property type="entry name" value="Acyl_Trfase/lysoPLipase"/>
</dbReference>
<sequence length="169" mass="18359">MNAEKQSPLPAPNELHVTDQPVRHISNETAKKLEEGTALCLSGGGYRAMLFHIGVLWRLNEAGILAKLNRVSSVSGGSITAGVLAMNWQHLTFNQNGVAETFVPQVVDPIRAMARESIDLASVLAGIGLPFTSISDRVIKAYRKHLFAKTTLQDLPDEPTFVINATNLE</sequence>
<name>A0A5D3Y6R9_9PROT</name>
<dbReference type="AlphaFoldDB" id="A0A5D3Y6R9"/>
<dbReference type="SUPFAM" id="SSF52151">
    <property type="entry name" value="FabD/lysophospholipase-like"/>
    <property type="match status" value="1"/>
</dbReference>
<evidence type="ECO:0000313" key="3">
    <source>
        <dbReference type="EMBL" id="TYP72980.1"/>
    </source>
</evidence>
<evidence type="ECO:0000313" key="4">
    <source>
        <dbReference type="Proteomes" id="UP000324176"/>
    </source>
</evidence>
<feature type="non-terminal residue" evidence="3">
    <location>
        <position position="169"/>
    </location>
</feature>
<organism evidence="3 4">
    <name type="scientific">Nitrosomonas communis</name>
    <dbReference type="NCBI Taxonomy" id="44574"/>
    <lineage>
        <taxon>Bacteria</taxon>
        <taxon>Pseudomonadati</taxon>
        <taxon>Pseudomonadota</taxon>
        <taxon>Betaproteobacteria</taxon>
        <taxon>Nitrosomonadales</taxon>
        <taxon>Nitrosomonadaceae</taxon>
        <taxon>Nitrosomonas</taxon>
    </lineage>
</organism>
<dbReference type="Proteomes" id="UP000324176">
    <property type="component" value="Unassembled WGS sequence"/>
</dbReference>